<dbReference type="SUPFAM" id="SSF46894">
    <property type="entry name" value="C-terminal effector domain of the bipartite response regulators"/>
    <property type="match status" value="1"/>
</dbReference>
<proteinExistence type="predicted"/>
<accession>A0ABY7IMA8</accession>
<dbReference type="InterPro" id="IPR016032">
    <property type="entry name" value="Sig_transdc_resp-reg_C-effctor"/>
</dbReference>
<evidence type="ECO:0000313" key="1">
    <source>
        <dbReference type="EMBL" id="WAT99873.1"/>
    </source>
</evidence>
<protein>
    <submittedName>
        <fullName evidence="1">Helix-turn-helix transcriptional regulator</fullName>
    </submittedName>
</protein>
<organism evidence="1 2">
    <name type="scientific">Streptomyces nigrescens</name>
    <dbReference type="NCBI Taxonomy" id="1920"/>
    <lineage>
        <taxon>Bacteria</taxon>
        <taxon>Bacillati</taxon>
        <taxon>Actinomycetota</taxon>
        <taxon>Actinomycetes</taxon>
        <taxon>Kitasatosporales</taxon>
        <taxon>Streptomycetaceae</taxon>
        <taxon>Streptomyces</taxon>
    </lineage>
</organism>
<dbReference type="PROSITE" id="PS50043">
    <property type="entry name" value="HTH_LUXR_2"/>
    <property type="match status" value="1"/>
</dbReference>
<dbReference type="SMART" id="SM00421">
    <property type="entry name" value="HTH_LUXR"/>
    <property type="match status" value="1"/>
</dbReference>
<dbReference type="Gene3D" id="1.10.10.10">
    <property type="entry name" value="Winged helix-like DNA-binding domain superfamily/Winged helix DNA-binding domain"/>
    <property type="match status" value="1"/>
</dbReference>
<sequence>MPNTQGTTDKPYLVRRIARRPITPPPTPGDPRGIHLLTPRERQVLLLIGHAAPNREIGRKLGIAERTVKAHLANLMDKIHVATRVEAAIFAYVHHQDIHPDEDRCPV</sequence>
<dbReference type="CDD" id="cd06170">
    <property type="entry name" value="LuxR_C_like"/>
    <property type="match status" value="1"/>
</dbReference>
<keyword evidence="2" id="KW-1185">Reference proteome</keyword>
<dbReference type="InterPro" id="IPR036388">
    <property type="entry name" value="WH-like_DNA-bd_sf"/>
</dbReference>
<name>A0ABY7IMA8_STRNI</name>
<dbReference type="PANTHER" id="PTHR44688:SF16">
    <property type="entry name" value="DNA-BINDING TRANSCRIPTIONAL ACTIVATOR DEVR_DOSR"/>
    <property type="match status" value="1"/>
</dbReference>
<evidence type="ECO:0000313" key="2">
    <source>
        <dbReference type="Proteomes" id="UP001210609"/>
    </source>
</evidence>
<reference evidence="1 2" key="1">
    <citation type="submission" date="2022-12" db="EMBL/GenBank/DDBJ databases">
        <authorList>
            <person name="Ruckert C."/>
            <person name="Busche T."/>
            <person name="Kalinowski J."/>
            <person name="Wittmann C."/>
        </authorList>
    </citation>
    <scope>NUCLEOTIDE SEQUENCE [LARGE SCALE GENOMIC DNA]</scope>
    <source>
        <strain evidence="1 2">DSM 40555</strain>
    </source>
</reference>
<dbReference type="EMBL" id="CP114202">
    <property type="protein sequence ID" value="WAT99873.1"/>
    <property type="molecule type" value="Genomic_DNA"/>
</dbReference>
<dbReference type="Proteomes" id="UP001210609">
    <property type="component" value="Chromosome"/>
</dbReference>
<dbReference type="InterPro" id="IPR000792">
    <property type="entry name" value="Tscrpt_reg_LuxR_C"/>
</dbReference>
<gene>
    <name evidence="1" type="ORF">STRLI_006070</name>
</gene>
<dbReference type="Pfam" id="PF00196">
    <property type="entry name" value="GerE"/>
    <property type="match status" value="1"/>
</dbReference>
<dbReference type="PANTHER" id="PTHR44688">
    <property type="entry name" value="DNA-BINDING TRANSCRIPTIONAL ACTIVATOR DEVR_DOSR"/>
    <property type="match status" value="1"/>
</dbReference>
<dbReference type="PRINTS" id="PR00038">
    <property type="entry name" value="HTHLUXR"/>
</dbReference>